<accession>A0ABD3MTA0</accession>
<comment type="similarity">
    <text evidence="2">Belongs to the OXR1 family.</text>
</comment>
<keyword evidence="7" id="KW-1185">Reference proteome</keyword>
<dbReference type="GO" id="GO:0005739">
    <property type="term" value="C:mitochondrion"/>
    <property type="evidence" value="ECO:0007669"/>
    <property type="project" value="UniProtKB-SubCell"/>
</dbReference>
<dbReference type="PANTHER" id="PTHR23354:SF62">
    <property type="entry name" value="MUSTARD, ISOFORM V"/>
    <property type="match status" value="1"/>
</dbReference>
<protein>
    <recommendedName>
        <fullName evidence="4">Oxidation resistance protein 1</fullName>
    </recommendedName>
</protein>
<dbReference type="AlphaFoldDB" id="A0ABD3MTA0"/>
<evidence type="ECO:0000256" key="3">
    <source>
        <dbReference type="ARBA" id="ARBA00023128"/>
    </source>
</evidence>
<sequence length="684" mass="73782">MGASSSIEADLANERAFIRSLGDQCPLGDAEIRKWCWCHERLSSSPSPTPTSAASTSIAPAPGSLAWIAAWSAIYGDYNPYSRLPNTNKDAIKNRVAAATQALEAITTVEQQIFPAELSKRIAQCALNISSSSKAHSQQIPSSTTDPVALTKASSSNEDIAAIEARYYSITASVPQRDNNNNNYANATQSESNQSQSQSLVNFLDGIASSCGRRGSRISLSKLFAISQDSKPSNNSLFEGNSATADASKIILTGYCLALAASYLKSLIDQGDESRESTSWQDFVPQQNPSGMQAMVYSLINSATRQRQHGFGFDYSAPTRNPNATSSNDTAVTLVEFIEWAETEAPVMGSALPTFLLVLFTFFSPASGDKGKESRFPPGVTPLWLPHLTYERLPTSTIGSPSSTFFPSPTSSFDLFVLSCTSLTLASGRWHRLFSSEANGLSCNRLMHSILGYGGPTIILIRSKDASDKGKCSSGVFGAFTSTPWAQESSGYYGNSDCFLFRVSPDPVAIYRPKGGGDGMDAFGTANQESETRNFMYFNPEARSKGYDGLSHGIGFGGTSEMPRLYIDEVLDSCRASPEDLTFANGPLLSGLKDFSSSASSYFEVESIEAWGVGTSQLVEAALFARDGQRQDAEKRIRQAMKGAKGQFLEDFQSGLTGNKLFQHREQIQDRDGGCDLKEVGGEK</sequence>
<name>A0ABD3MTA0_9STRA</name>
<dbReference type="SMART" id="SM00584">
    <property type="entry name" value="TLDc"/>
    <property type="match status" value="1"/>
</dbReference>
<proteinExistence type="inferred from homology"/>
<dbReference type="EMBL" id="JALLBG020000082">
    <property type="protein sequence ID" value="KAL3766682.1"/>
    <property type="molecule type" value="Genomic_DNA"/>
</dbReference>
<keyword evidence="3" id="KW-0496">Mitochondrion</keyword>
<evidence type="ECO:0000313" key="7">
    <source>
        <dbReference type="Proteomes" id="UP001530293"/>
    </source>
</evidence>
<evidence type="ECO:0000256" key="1">
    <source>
        <dbReference type="ARBA" id="ARBA00004173"/>
    </source>
</evidence>
<gene>
    <name evidence="6" type="ORF">ACHAWU_003438</name>
</gene>
<reference evidence="6 7" key="1">
    <citation type="submission" date="2024-10" db="EMBL/GenBank/DDBJ databases">
        <title>Updated reference genomes for cyclostephanoid diatoms.</title>
        <authorList>
            <person name="Roberts W.R."/>
            <person name="Alverson A.J."/>
        </authorList>
    </citation>
    <scope>NUCLEOTIDE SEQUENCE [LARGE SCALE GENOMIC DNA]</scope>
    <source>
        <strain evidence="6 7">AJA232-27</strain>
    </source>
</reference>
<evidence type="ECO:0000256" key="2">
    <source>
        <dbReference type="ARBA" id="ARBA00009540"/>
    </source>
</evidence>
<comment type="subcellular location">
    <subcellularLocation>
        <location evidence="1">Mitochondrion</location>
    </subcellularLocation>
</comment>
<evidence type="ECO:0000313" key="6">
    <source>
        <dbReference type="EMBL" id="KAL3766682.1"/>
    </source>
</evidence>
<dbReference type="PROSITE" id="PS51886">
    <property type="entry name" value="TLDC"/>
    <property type="match status" value="1"/>
</dbReference>
<evidence type="ECO:0000259" key="5">
    <source>
        <dbReference type="PROSITE" id="PS51886"/>
    </source>
</evidence>
<organism evidence="6 7">
    <name type="scientific">Discostella pseudostelligera</name>
    <dbReference type="NCBI Taxonomy" id="259834"/>
    <lineage>
        <taxon>Eukaryota</taxon>
        <taxon>Sar</taxon>
        <taxon>Stramenopiles</taxon>
        <taxon>Ochrophyta</taxon>
        <taxon>Bacillariophyta</taxon>
        <taxon>Coscinodiscophyceae</taxon>
        <taxon>Thalassiosirophycidae</taxon>
        <taxon>Stephanodiscales</taxon>
        <taxon>Stephanodiscaceae</taxon>
        <taxon>Discostella</taxon>
    </lineage>
</organism>
<dbReference type="InterPro" id="IPR006571">
    <property type="entry name" value="TLDc_dom"/>
</dbReference>
<dbReference type="Proteomes" id="UP001530293">
    <property type="component" value="Unassembled WGS sequence"/>
</dbReference>
<dbReference type="PANTHER" id="PTHR23354">
    <property type="entry name" value="NUCLEOLAR PROTEIN 7/ESTROGEN RECEPTOR COACTIVATOR-RELATED"/>
    <property type="match status" value="1"/>
</dbReference>
<evidence type="ECO:0000256" key="4">
    <source>
        <dbReference type="ARBA" id="ARBA00040604"/>
    </source>
</evidence>
<feature type="domain" description="TLDc" evidence="5">
    <location>
        <begin position="392"/>
        <end position="614"/>
    </location>
</feature>
<dbReference type="Pfam" id="PF07534">
    <property type="entry name" value="TLD"/>
    <property type="match status" value="1"/>
</dbReference>
<comment type="caution">
    <text evidence="6">The sequence shown here is derived from an EMBL/GenBank/DDBJ whole genome shotgun (WGS) entry which is preliminary data.</text>
</comment>